<feature type="domain" description="Transposase IS701-like DDE" evidence="1">
    <location>
        <begin position="28"/>
        <end position="98"/>
    </location>
</feature>
<proteinExistence type="predicted"/>
<gene>
    <name evidence="2" type="ORF">KSF_106200</name>
</gene>
<sequence>MTSLWADAQVYYPLEVEPYTPEKYFPKGKNDPAFRTKLKMAWQLVQRAVEQGWPFRAVVADNFYGEDRGLKQKLQKLGVPYVMALGPSHAWYHPEDVAGTLQDVAREAGWQGAKQPGQWVRVTRRFRDGSMQDWWALEIVAGPYGPDKMQRAVVATTDPETLPDLTTWYLVTNLPAPIEQRVLPLPFPPASLEEVIRLYGLRKSGGTELQTGQTCSGLVEVTSQE</sequence>
<dbReference type="Proteomes" id="UP000597444">
    <property type="component" value="Unassembled WGS sequence"/>
</dbReference>
<comment type="caution">
    <text evidence="2">The sequence shown here is derived from an EMBL/GenBank/DDBJ whole genome shotgun (WGS) entry which is preliminary data.</text>
</comment>
<accession>A0A8J3J1E5</accession>
<evidence type="ECO:0000313" key="3">
    <source>
        <dbReference type="Proteomes" id="UP000597444"/>
    </source>
</evidence>
<dbReference type="Pfam" id="PF13546">
    <property type="entry name" value="DDE_5"/>
    <property type="match status" value="1"/>
</dbReference>
<dbReference type="EMBL" id="BNJK01000002">
    <property type="protein sequence ID" value="GHP00573.1"/>
    <property type="molecule type" value="Genomic_DNA"/>
</dbReference>
<name>A0A8J3J1E5_9CHLR</name>
<dbReference type="InterPro" id="IPR038721">
    <property type="entry name" value="IS701-like_DDE_dom"/>
</dbReference>
<keyword evidence="3" id="KW-1185">Reference proteome</keyword>
<reference evidence="2" key="1">
    <citation type="submission" date="2020-10" db="EMBL/GenBank/DDBJ databases">
        <title>Taxonomic study of unclassified bacteria belonging to the class Ktedonobacteria.</title>
        <authorList>
            <person name="Yabe S."/>
            <person name="Wang C.M."/>
            <person name="Zheng Y."/>
            <person name="Sakai Y."/>
            <person name="Cavaletti L."/>
            <person name="Monciardini P."/>
            <person name="Donadio S."/>
        </authorList>
    </citation>
    <scope>NUCLEOTIDE SEQUENCE</scope>
    <source>
        <strain evidence="2">ID150040</strain>
    </source>
</reference>
<dbReference type="AlphaFoldDB" id="A0A8J3J1E5"/>
<protein>
    <recommendedName>
        <fullName evidence="1">Transposase IS701-like DDE domain-containing protein</fullName>
    </recommendedName>
</protein>
<evidence type="ECO:0000259" key="1">
    <source>
        <dbReference type="Pfam" id="PF13546"/>
    </source>
</evidence>
<organism evidence="2 3">
    <name type="scientific">Reticulibacter mediterranei</name>
    <dbReference type="NCBI Taxonomy" id="2778369"/>
    <lineage>
        <taxon>Bacteria</taxon>
        <taxon>Bacillati</taxon>
        <taxon>Chloroflexota</taxon>
        <taxon>Ktedonobacteria</taxon>
        <taxon>Ktedonobacterales</taxon>
        <taxon>Reticulibacteraceae</taxon>
        <taxon>Reticulibacter</taxon>
    </lineage>
</organism>
<evidence type="ECO:0000313" key="2">
    <source>
        <dbReference type="EMBL" id="GHP00573.1"/>
    </source>
</evidence>